<dbReference type="AlphaFoldDB" id="A0AAV4Z2B3"/>
<keyword evidence="5" id="KW-0862">Zinc</keyword>
<evidence type="ECO:0000256" key="5">
    <source>
        <dbReference type="ARBA" id="ARBA00022833"/>
    </source>
</evidence>
<dbReference type="Proteomes" id="UP001055307">
    <property type="component" value="Unassembled WGS sequence"/>
</dbReference>
<name>A0AAV4Z2B3_9HYPH</name>
<dbReference type="GO" id="GO:0006508">
    <property type="term" value="P:proteolysis"/>
    <property type="evidence" value="ECO:0007669"/>
    <property type="project" value="UniProtKB-KW"/>
</dbReference>
<dbReference type="InterPro" id="IPR016047">
    <property type="entry name" value="M23ase_b-sheet_dom"/>
</dbReference>
<keyword evidence="3" id="KW-0479">Metal-binding</keyword>
<evidence type="ECO:0000256" key="8">
    <source>
        <dbReference type="SAM" id="MobiDB-lite"/>
    </source>
</evidence>
<dbReference type="EMBL" id="BPQF01000001">
    <property type="protein sequence ID" value="GJD37705.1"/>
    <property type="molecule type" value="Genomic_DNA"/>
</dbReference>
<dbReference type="Pfam" id="PF01551">
    <property type="entry name" value="Peptidase_M23"/>
    <property type="match status" value="1"/>
</dbReference>
<keyword evidence="2" id="KW-0645">Protease</keyword>
<dbReference type="InterPro" id="IPR011055">
    <property type="entry name" value="Dup_hybrid_motif"/>
</dbReference>
<proteinExistence type="predicted"/>
<reference evidence="11" key="1">
    <citation type="journal article" date="2016" name="Front. Microbiol.">
        <title>Genome Sequence of the Piezophilic, Mesophilic Sulfate-Reducing Bacterium Desulfovibrio indicus J2T.</title>
        <authorList>
            <person name="Cao J."/>
            <person name="Maignien L."/>
            <person name="Shao Z."/>
            <person name="Alain K."/>
            <person name="Jebbar M."/>
        </authorList>
    </citation>
    <scope>NUCLEOTIDE SEQUENCE</scope>
    <source>
        <strain evidence="11">DSM 21893</strain>
    </source>
</reference>
<evidence type="ECO:0000256" key="6">
    <source>
        <dbReference type="ARBA" id="ARBA00023049"/>
    </source>
</evidence>
<feature type="region of interest" description="Disordered" evidence="8">
    <location>
        <begin position="285"/>
        <end position="304"/>
    </location>
</feature>
<dbReference type="SUPFAM" id="SSF51261">
    <property type="entry name" value="Duplicated hybrid motif"/>
    <property type="match status" value="1"/>
</dbReference>
<feature type="compositionally biased region" description="Basic and acidic residues" evidence="8">
    <location>
        <begin position="285"/>
        <end position="297"/>
    </location>
</feature>
<keyword evidence="9" id="KW-0732">Signal</keyword>
<keyword evidence="6" id="KW-0482">Metalloprotease</keyword>
<accession>A0AAV4Z2B3</accession>
<dbReference type="PANTHER" id="PTHR21666:SF288">
    <property type="entry name" value="CELL DIVISION PROTEIN YTFB"/>
    <property type="match status" value="1"/>
</dbReference>
<evidence type="ECO:0000256" key="7">
    <source>
        <dbReference type="SAM" id="Coils"/>
    </source>
</evidence>
<evidence type="ECO:0000256" key="3">
    <source>
        <dbReference type="ARBA" id="ARBA00022723"/>
    </source>
</evidence>
<dbReference type="Gene3D" id="6.10.250.3150">
    <property type="match status" value="1"/>
</dbReference>
<gene>
    <name evidence="11" type="ORF">OICFNHDK_0142</name>
</gene>
<dbReference type="RefSeq" id="WP_373321231.1">
    <property type="nucleotide sequence ID" value="NZ_BPQF01000001.1"/>
</dbReference>
<evidence type="ECO:0000259" key="10">
    <source>
        <dbReference type="Pfam" id="PF01551"/>
    </source>
</evidence>
<feature type="coiled-coil region" evidence="7">
    <location>
        <begin position="51"/>
        <end position="130"/>
    </location>
</feature>
<dbReference type="CDD" id="cd12797">
    <property type="entry name" value="M23_peptidase"/>
    <property type="match status" value="1"/>
</dbReference>
<dbReference type="GO" id="GO:0004222">
    <property type="term" value="F:metalloendopeptidase activity"/>
    <property type="evidence" value="ECO:0007669"/>
    <property type="project" value="TreeGrafter"/>
</dbReference>
<feature type="domain" description="M23ase beta-sheet core" evidence="10">
    <location>
        <begin position="346"/>
        <end position="445"/>
    </location>
</feature>
<evidence type="ECO:0000256" key="9">
    <source>
        <dbReference type="SAM" id="SignalP"/>
    </source>
</evidence>
<feature type="signal peptide" evidence="9">
    <location>
        <begin position="1"/>
        <end position="33"/>
    </location>
</feature>
<dbReference type="InterPro" id="IPR050570">
    <property type="entry name" value="Cell_wall_metabolism_enzyme"/>
</dbReference>
<dbReference type="PANTHER" id="PTHR21666">
    <property type="entry name" value="PEPTIDASE-RELATED"/>
    <property type="match status" value="1"/>
</dbReference>
<evidence type="ECO:0000256" key="2">
    <source>
        <dbReference type="ARBA" id="ARBA00022670"/>
    </source>
</evidence>
<keyword evidence="4" id="KW-0378">Hydrolase</keyword>
<evidence type="ECO:0000256" key="1">
    <source>
        <dbReference type="ARBA" id="ARBA00001947"/>
    </source>
</evidence>
<evidence type="ECO:0000313" key="12">
    <source>
        <dbReference type="Proteomes" id="UP001055307"/>
    </source>
</evidence>
<keyword evidence="12" id="KW-1185">Reference proteome</keyword>
<sequence length="459" mass="49062">MRGGYARRGPDGGAIRIAALAAMALLALGRAQAQDSAKQQDAPKPQDAAAADAVQRAIDEKARRAENLKRIEEQLAASTGARAKLEAEIASVAGDRAKLNAALLDATRQAQATEDRMSRLEERLKTLTASESGIRRSLEARRGVIAEILAALQRMGRRPPPAVLVQPEDVLAVIRTSMLLGAVVPELRGEAETLAADLTEMVRLKGLIAADREGLQNDLTGWAREQQRINALISARRTRLAEVESGLVTERARTAELGVQAKSLKELLDRMENEVASARRAAEEARAAETKEARATQERFAAAGTRDPARLAPKIRFVDTRGEVPKPVSGATLRGFNQPDGNGGTTRGISLATRPKAVVSSPSDGWVSFAGQFRSYGRLLIINAGDGYYLLLAGMDQISVEVGQFVLAGEPVAAMGEGGQGTAPGDRDGPVLYVEFRKDGGSIDPEPWWAKSPSEKVRG</sequence>
<feature type="chain" id="PRO_5043629839" description="M23ase beta-sheet core domain-containing protein" evidence="9">
    <location>
        <begin position="34"/>
        <end position="459"/>
    </location>
</feature>
<keyword evidence="7" id="KW-0175">Coiled coil</keyword>
<dbReference type="GO" id="GO:0046872">
    <property type="term" value="F:metal ion binding"/>
    <property type="evidence" value="ECO:0007669"/>
    <property type="project" value="UniProtKB-KW"/>
</dbReference>
<evidence type="ECO:0000256" key="4">
    <source>
        <dbReference type="ARBA" id="ARBA00022801"/>
    </source>
</evidence>
<dbReference type="Gene3D" id="2.70.70.10">
    <property type="entry name" value="Glucose Permease (Domain IIA)"/>
    <property type="match status" value="1"/>
</dbReference>
<protein>
    <recommendedName>
        <fullName evidence="10">M23ase beta-sheet core domain-containing protein</fullName>
    </recommendedName>
</protein>
<reference evidence="11" key="2">
    <citation type="submission" date="2021-08" db="EMBL/GenBank/DDBJ databases">
        <authorList>
            <person name="Tani A."/>
            <person name="Ola A."/>
            <person name="Ogura Y."/>
            <person name="Katsura K."/>
            <person name="Hayashi T."/>
        </authorList>
    </citation>
    <scope>NUCLEOTIDE SEQUENCE</scope>
    <source>
        <strain evidence="11">DSM 21893</strain>
    </source>
</reference>
<feature type="region of interest" description="Disordered" evidence="8">
    <location>
        <begin position="328"/>
        <end position="349"/>
    </location>
</feature>
<feature type="region of interest" description="Disordered" evidence="8">
    <location>
        <begin position="440"/>
        <end position="459"/>
    </location>
</feature>
<evidence type="ECO:0000313" key="11">
    <source>
        <dbReference type="EMBL" id="GJD37705.1"/>
    </source>
</evidence>
<organism evidence="11 12">
    <name type="scientific">Methylobacterium bullatum</name>
    <dbReference type="NCBI Taxonomy" id="570505"/>
    <lineage>
        <taxon>Bacteria</taxon>
        <taxon>Pseudomonadati</taxon>
        <taxon>Pseudomonadota</taxon>
        <taxon>Alphaproteobacteria</taxon>
        <taxon>Hyphomicrobiales</taxon>
        <taxon>Methylobacteriaceae</taxon>
        <taxon>Methylobacterium</taxon>
    </lineage>
</organism>
<comment type="cofactor">
    <cofactor evidence="1">
        <name>Zn(2+)</name>
        <dbReference type="ChEBI" id="CHEBI:29105"/>
    </cofactor>
</comment>
<comment type="caution">
    <text evidence="11">The sequence shown here is derived from an EMBL/GenBank/DDBJ whole genome shotgun (WGS) entry which is preliminary data.</text>
</comment>